<feature type="binding site" evidence="3">
    <location>
        <position position="10"/>
    </location>
    <ligand>
        <name>Zn(2+)</name>
        <dbReference type="ChEBI" id="CHEBI:29105"/>
    </ligand>
</feature>
<comment type="caution">
    <text evidence="5">The sequence shown here is derived from an EMBL/GenBank/DDBJ whole genome shotgun (WGS) entry which is preliminary data.</text>
</comment>
<evidence type="ECO:0000256" key="2">
    <source>
        <dbReference type="ARBA" id="ARBA00022833"/>
    </source>
</evidence>
<comment type="function">
    <text evidence="3">Inhibits all the catalytic activities of DNA gyrase by preventing its interaction with DNA. Acts by binding directly to the C-terminal domain of GyrB, which probably disrupts DNA binding by the gyrase.</text>
</comment>
<sequence>MAKKDSCPICGKPVSPVHTPFCSQGCRDRDLLQWLGEGYRIPAGPAEHDEENSPPPGLDSANDPD</sequence>
<accession>A0ABU9XZE6</accession>
<organism evidence="5 6">
    <name type="scientific">Sphingomonas oligophenolica</name>
    <dbReference type="NCBI Taxonomy" id="301154"/>
    <lineage>
        <taxon>Bacteria</taxon>
        <taxon>Pseudomonadati</taxon>
        <taxon>Pseudomonadota</taxon>
        <taxon>Alphaproteobacteria</taxon>
        <taxon>Sphingomonadales</taxon>
        <taxon>Sphingomonadaceae</taxon>
        <taxon>Sphingomonas</taxon>
    </lineage>
</organism>
<protein>
    <recommendedName>
        <fullName evidence="3">DNA gyrase inhibitor YacG</fullName>
    </recommendedName>
</protein>
<comment type="subunit">
    <text evidence="3">Interacts with GyrB.</text>
</comment>
<dbReference type="InterPro" id="IPR013088">
    <property type="entry name" value="Znf_NHR/GATA"/>
</dbReference>
<feature type="region of interest" description="Disordered" evidence="4">
    <location>
        <begin position="37"/>
        <end position="65"/>
    </location>
</feature>
<keyword evidence="2 3" id="KW-0862">Zinc</keyword>
<dbReference type="InterPro" id="IPR005584">
    <property type="entry name" value="DNA_gyrase_inhibitor_YacG"/>
</dbReference>
<feature type="binding site" evidence="3">
    <location>
        <position position="26"/>
    </location>
    <ligand>
        <name>Zn(2+)</name>
        <dbReference type="ChEBI" id="CHEBI:29105"/>
    </ligand>
</feature>
<evidence type="ECO:0000256" key="4">
    <source>
        <dbReference type="SAM" id="MobiDB-lite"/>
    </source>
</evidence>
<evidence type="ECO:0000313" key="5">
    <source>
        <dbReference type="EMBL" id="MEN2788902.1"/>
    </source>
</evidence>
<evidence type="ECO:0000313" key="6">
    <source>
        <dbReference type="Proteomes" id="UP001419910"/>
    </source>
</evidence>
<proteinExistence type="inferred from homology"/>
<feature type="binding site" evidence="3">
    <location>
        <position position="22"/>
    </location>
    <ligand>
        <name>Zn(2+)</name>
        <dbReference type="ChEBI" id="CHEBI:29105"/>
    </ligand>
</feature>
<dbReference type="Proteomes" id="UP001419910">
    <property type="component" value="Unassembled WGS sequence"/>
</dbReference>
<dbReference type="EMBL" id="JBDIME010000003">
    <property type="protein sequence ID" value="MEN2788902.1"/>
    <property type="molecule type" value="Genomic_DNA"/>
</dbReference>
<evidence type="ECO:0000256" key="3">
    <source>
        <dbReference type="HAMAP-Rule" id="MF_00649"/>
    </source>
</evidence>
<dbReference type="RefSeq" id="WP_343891559.1">
    <property type="nucleotide sequence ID" value="NZ_BAAAEH010000047.1"/>
</dbReference>
<dbReference type="PANTHER" id="PTHR36150">
    <property type="entry name" value="DNA GYRASE INHIBITOR YACG"/>
    <property type="match status" value="1"/>
</dbReference>
<comment type="similarity">
    <text evidence="3">Belongs to the DNA gyrase inhibitor YacG family.</text>
</comment>
<keyword evidence="6" id="KW-1185">Reference proteome</keyword>
<keyword evidence="1 3" id="KW-0479">Metal-binding</keyword>
<comment type="cofactor">
    <cofactor evidence="3">
        <name>Zn(2+)</name>
        <dbReference type="ChEBI" id="CHEBI:29105"/>
    </cofactor>
    <text evidence="3">Binds 1 zinc ion.</text>
</comment>
<reference evidence="5 6" key="1">
    <citation type="submission" date="2024-05" db="EMBL/GenBank/DDBJ databases">
        <authorList>
            <person name="Liu Q."/>
            <person name="Xin Y.-H."/>
        </authorList>
    </citation>
    <scope>NUCLEOTIDE SEQUENCE [LARGE SCALE GENOMIC DNA]</scope>
    <source>
        <strain evidence="5 6">CGMCC 1.10181</strain>
    </source>
</reference>
<dbReference type="Pfam" id="PF03884">
    <property type="entry name" value="YacG"/>
    <property type="match status" value="1"/>
</dbReference>
<evidence type="ECO:0000256" key="1">
    <source>
        <dbReference type="ARBA" id="ARBA00022723"/>
    </source>
</evidence>
<gene>
    <name evidence="3 5" type="primary">yacG</name>
    <name evidence="5" type="ORF">ABC974_04630</name>
</gene>
<dbReference type="SUPFAM" id="SSF57716">
    <property type="entry name" value="Glucocorticoid receptor-like (DNA-binding domain)"/>
    <property type="match status" value="1"/>
</dbReference>
<dbReference type="HAMAP" id="MF_00649">
    <property type="entry name" value="DNA_gyrase_inhibitor_YacG"/>
    <property type="match status" value="1"/>
</dbReference>
<feature type="binding site" evidence="3">
    <location>
        <position position="7"/>
    </location>
    <ligand>
        <name>Zn(2+)</name>
        <dbReference type="ChEBI" id="CHEBI:29105"/>
    </ligand>
</feature>
<dbReference type="PANTHER" id="PTHR36150:SF1">
    <property type="entry name" value="DNA GYRASE INHIBITOR YACG"/>
    <property type="match status" value="1"/>
</dbReference>
<name>A0ABU9XZE6_9SPHN</name>
<dbReference type="Gene3D" id="3.30.50.10">
    <property type="entry name" value="Erythroid Transcription Factor GATA-1, subunit A"/>
    <property type="match status" value="1"/>
</dbReference>